<dbReference type="EMBL" id="LRGB01009393">
    <property type="protein sequence ID" value="KZS00589.1"/>
    <property type="molecule type" value="Genomic_DNA"/>
</dbReference>
<name>A0A164HV01_9CRUS</name>
<reference evidence="1 2" key="1">
    <citation type="submission" date="2016-03" db="EMBL/GenBank/DDBJ databases">
        <title>EvidentialGene: Evidence-directed Construction of Genes on Genomes.</title>
        <authorList>
            <person name="Gilbert D.G."/>
            <person name="Choi J.-H."/>
            <person name="Mockaitis K."/>
            <person name="Colbourne J."/>
            <person name="Pfrender M."/>
        </authorList>
    </citation>
    <scope>NUCLEOTIDE SEQUENCE [LARGE SCALE GENOMIC DNA]</scope>
    <source>
        <strain evidence="1 2">Xinb3</strain>
        <tissue evidence="1">Complete organism</tissue>
    </source>
</reference>
<dbReference type="Proteomes" id="UP000076858">
    <property type="component" value="Unassembled WGS sequence"/>
</dbReference>
<dbReference type="AlphaFoldDB" id="A0A164HV01"/>
<organism evidence="1 2">
    <name type="scientific">Daphnia magna</name>
    <dbReference type="NCBI Taxonomy" id="35525"/>
    <lineage>
        <taxon>Eukaryota</taxon>
        <taxon>Metazoa</taxon>
        <taxon>Ecdysozoa</taxon>
        <taxon>Arthropoda</taxon>
        <taxon>Crustacea</taxon>
        <taxon>Branchiopoda</taxon>
        <taxon>Diplostraca</taxon>
        <taxon>Cladocera</taxon>
        <taxon>Anomopoda</taxon>
        <taxon>Daphniidae</taxon>
        <taxon>Daphnia</taxon>
    </lineage>
</organism>
<accession>A0A164HV01</accession>
<evidence type="ECO:0000313" key="1">
    <source>
        <dbReference type="EMBL" id="KZS00589.1"/>
    </source>
</evidence>
<comment type="caution">
    <text evidence="1">The sequence shown here is derived from an EMBL/GenBank/DDBJ whole genome shotgun (WGS) entry which is preliminary data.</text>
</comment>
<sequence>VFAVLEPDEIVAAIAAQVVDVAQGPAGTGMDTVEGGPDMGRGRRRHDAELVRVVIDPDQPVAAAVEAADAGKLPIRVRQRDRREGQGDAVADDGLGAVAVRPDHVVGAVAIDVDDLSDGESRARCTDPVGGTGRHAIDLRPGRTAERAVPPQQVVV</sequence>
<feature type="non-terminal residue" evidence="1">
    <location>
        <position position="156"/>
    </location>
</feature>
<keyword evidence="2" id="KW-1185">Reference proteome</keyword>
<evidence type="ECO:0000313" key="2">
    <source>
        <dbReference type="Proteomes" id="UP000076858"/>
    </source>
</evidence>
<protein>
    <submittedName>
        <fullName evidence="1">Uncharacterized protein</fullName>
    </submittedName>
</protein>
<proteinExistence type="predicted"/>
<gene>
    <name evidence="1" type="ORF">APZ42_003061</name>
</gene>
<feature type="non-terminal residue" evidence="1">
    <location>
        <position position="1"/>
    </location>
</feature>